<evidence type="ECO:0000259" key="2">
    <source>
        <dbReference type="Pfam" id="PF09995"/>
    </source>
</evidence>
<dbReference type="AlphaFoldDB" id="A0A1V2I3U0"/>
<evidence type="ECO:0000256" key="1">
    <source>
        <dbReference type="SAM" id="MobiDB-lite"/>
    </source>
</evidence>
<dbReference type="Pfam" id="PF09995">
    <property type="entry name" value="MPAB_Lcp_cat"/>
    <property type="match status" value="1"/>
</dbReference>
<dbReference type="PANTHER" id="PTHR36151:SF3">
    <property type="entry name" value="ER-BOUND OXYGENASE MPAB_MPAB'_RUBBER OXYGENASE CATALYTIC DOMAIN-CONTAINING PROTEIN"/>
    <property type="match status" value="1"/>
</dbReference>
<evidence type="ECO:0000313" key="4">
    <source>
        <dbReference type="Proteomes" id="UP000188929"/>
    </source>
</evidence>
<proteinExistence type="predicted"/>
<dbReference type="EMBL" id="MOMC01000070">
    <property type="protein sequence ID" value="ONH24551.1"/>
    <property type="molecule type" value="Genomic_DNA"/>
</dbReference>
<feature type="compositionally biased region" description="Low complexity" evidence="1">
    <location>
        <begin position="7"/>
        <end position="20"/>
    </location>
</feature>
<comment type="caution">
    <text evidence="3">The sequence shown here is derived from an EMBL/GenBank/DDBJ whole genome shotgun (WGS) entry which is preliminary data.</text>
</comment>
<accession>A0A1V2I3U0</accession>
<sequence length="295" mass="32783">MPGPAGPGAADADADAAGPRTPGPDPAGFDVREYLDGLGAFLAGVANVVMQLSWAPVGHGVVESRVTGGRLTHHPVKRLRTTLTYIAVSMLGSDEERARYRDAVNGAHRQVRSTSASSVRYNALWPELQLWVAACMYRGAVDVHTRLHGPIEPPAADAFYRHAARFGTTLQVRQPMWPADRAAFDLYWEEALGRVAMDPAVHAYLHGLVTGRGLRWPFSLGPRRLVTFVTTGFLPPRFREEMGLAWSAADQARFDRTLRRLGAVQRRLPRFARLFPYNVLLLDMRLRRRLGQRLV</sequence>
<organism evidence="3 4">
    <name type="scientific">Pseudofrankia asymbiotica</name>
    <dbReference type="NCBI Taxonomy" id="1834516"/>
    <lineage>
        <taxon>Bacteria</taxon>
        <taxon>Bacillati</taxon>
        <taxon>Actinomycetota</taxon>
        <taxon>Actinomycetes</taxon>
        <taxon>Frankiales</taxon>
        <taxon>Frankiaceae</taxon>
        <taxon>Pseudofrankia</taxon>
    </lineage>
</organism>
<feature type="region of interest" description="Disordered" evidence="1">
    <location>
        <begin position="1"/>
        <end position="28"/>
    </location>
</feature>
<dbReference type="GO" id="GO:0016491">
    <property type="term" value="F:oxidoreductase activity"/>
    <property type="evidence" value="ECO:0007669"/>
    <property type="project" value="InterPro"/>
</dbReference>
<protein>
    <recommendedName>
        <fullName evidence="2">ER-bound oxygenase mpaB/mpaB'/Rubber oxygenase catalytic domain-containing protein</fullName>
    </recommendedName>
</protein>
<name>A0A1V2I3U0_9ACTN</name>
<feature type="domain" description="ER-bound oxygenase mpaB/mpaB'/Rubber oxygenase catalytic" evidence="2">
    <location>
        <begin position="32"/>
        <end position="261"/>
    </location>
</feature>
<dbReference type="OrthoDB" id="3422701at2"/>
<reference evidence="4" key="1">
    <citation type="submission" date="2016-10" db="EMBL/GenBank/DDBJ databases">
        <title>Frankia sp. NRRL B-16386 Genome sequencing.</title>
        <authorList>
            <person name="Ghodhbane-Gtari F."/>
            <person name="Swanson E."/>
            <person name="Gueddou A."/>
            <person name="Hezbri K."/>
            <person name="Ktari K."/>
            <person name="Nouioui I."/>
            <person name="Morris K."/>
            <person name="Simpson S."/>
            <person name="Abebe-Akele F."/>
            <person name="Thomas K."/>
            <person name="Gtari M."/>
            <person name="Tisa L.S."/>
        </authorList>
    </citation>
    <scope>NUCLEOTIDE SEQUENCE [LARGE SCALE GENOMIC DNA]</scope>
    <source>
        <strain evidence="4">NRRL B-16386</strain>
    </source>
</reference>
<dbReference type="InterPro" id="IPR018713">
    <property type="entry name" value="MPAB/Lcp_cat_dom"/>
</dbReference>
<dbReference type="Proteomes" id="UP000188929">
    <property type="component" value="Unassembled WGS sequence"/>
</dbReference>
<keyword evidence="4" id="KW-1185">Reference proteome</keyword>
<dbReference type="STRING" id="1834516.BL253_29950"/>
<evidence type="ECO:0000313" key="3">
    <source>
        <dbReference type="EMBL" id="ONH24551.1"/>
    </source>
</evidence>
<gene>
    <name evidence="3" type="ORF">BL253_29950</name>
</gene>
<dbReference type="PANTHER" id="PTHR36151">
    <property type="entry name" value="BLR2777 PROTEIN"/>
    <property type="match status" value="1"/>
</dbReference>